<evidence type="ECO:0000256" key="1">
    <source>
        <dbReference type="SAM" id="MobiDB-lite"/>
    </source>
</evidence>
<feature type="compositionally biased region" description="Polar residues" evidence="1">
    <location>
        <begin position="179"/>
        <end position="193"/>
    </location>
</feature>
<sequence length="302" mass="33072">MVVDLIGIYVLKGPYPSTPCAAPSLLYLTTVDAPPRASAPRHHDRTCSDRLFEEFPSVPNSSGLLVQADEGLVFSVVDLIRRIYRCLHLKSQIPCEFGWSQAPRRQQVVKKTRTTTGKAASKKRDLGLVSVAPEAVPIQMIEPISIVPAERPPAPKRNTLKRNFRMPADSSSSSTSSSHNLMDSRVNSPMNEETSANQIDFLVDTPVDGETPVTQIFLPSVDTTDEIQALEKDFTDFQQKTESGIAHGESSSRSPQPPPDDKSRRGGSGSRSRGDRSGYSSIRHSSSSEPHGIDVRYCPGEK</sequence>
<dbReference type="AlphaFoldDB" id="A0A2Z7ADM8"/>
<feature type="region of interest" description="Disordered" evidence="1">
    <location>
        <begin position="149"/>
        <end position="193"/>
    </location>
</feature>
<accession>A0A2Z7ADM8</accession>
<organism evidence="2 3">
    <name type="scientific">Dorcoceras hygrometricum</name>
    <dbReference type="NCBI Taxonomy" id="472368"/>
    <lineage>
        <taxon>Eukaryota</taxon>
        <taxon>Viridiplantae</taxon>
        <taxon>Streptophyta</taxon>
        <taxon>Embryophyta</taxon>
        <taxon>Tracheophyta</taxon>
        <taxon>Spermatophyta</taxon>
        <taxon>Magnoliopsida</taxon>
        <taxon>eudicotyledons</taxon>
        <taxon>Gunneridae</taxon>
        <taxon>Pentapetalae</taxon>
        <taxon>asterids</taxon>
        <taxon>lamiids</taxon>
        <taxon>Lamiales</taxon>
        <taxon>Gesneriaceae</taxon>
        <taxon>Didymocarpoideae</taxon>
        <taxon>Trichosporeae</taxon>
        <taxon>Loxocarpinae</taxon>
        <taxon>Dorcoceras</taxon>
    </lineage>
</organism>
<name>A0A2Z7ADM8_9LAMI</name>
<feature type="compositionally biased region" description="Low complexity" evidence="1">
    <location>
        <begin position="277"/>
        <end position="288"/>
    </location>
</feature>
<evidence type="ECO:0000313" key="3">
    <source>
        <dbReference type="Proteomes" id="UP000250235"/>
    </source>
</evidence>
<feature type="compositionally biased region" description="Basic and acidic residues" evidence="1">
    <location>
        <begin position="291"/>
        <end position="302"/>
    </location>
</feature>
<dbReference type="EMBL" id="KV016281">
    <property type="protein sequence ID" value="KZV19835.1"/>
    <property type="molecule type" value="Genomic_DNA"/>
</dbReference>
<proteinExistence type="predicted"/>
<keyword evidence="3" id="KW-1185">Reference proteome</keyword>
<reference evidence="2 3" key="1">
    <citation type="journal article" date="2015" name="Proc. Natl. Acad. Sci. U.S.A.">
        <title>The resurrection genome of Boea hygrometrica: A blueprint for survival of dehydration.</title>
        <authorList>
            <person name="Xiao L."/>
            <person name="Yang G."/>
            <person name="Zhang L."/>
            <person name="Yang X."/>
            <person name="Zhao S."/>
            <person name="Ji Z."/>
            <person name="Zhou Q."/>
            <person name="Hu M."/>
            <person name="Wang Y."/>
            <person name="Chen M."/>
            <person name="Xu Y."/>
            <person name="Jin H."/>
            <person name="Xiao X."/>
            <person name="Hu G."/>
            <person name="Bao F."/>
            <person name="Hu Y."/>
            <person name="Wan P."/>
            <person name="Li L."/>
            <person name="Deng X."/>
            <person name="Kuang T."/>
            <person name="Xiang C."/>
            <person name="Zhu J.K."/>
            <person name="Oliver M.J."/>
            <person name="He Y."/>
        </authorList>
    </citation>
    <scope>NUCLEOTIDE SEQUENCE [LARGE SCALE GENOMIC DNA]</scope>
    <source>
        <strain evidence="3">cv. XS01</strain>
    </source>
</reference>
<feature type="region of interest" description="Disordered" evidence="1">
    <location>
        <begin position="242"/>
        <end position="302"/>
    </location>
</feature>
<evidence type="ECO:0000313" key="2">
    <source>
        <dbReference type="EMBL" id="KZV19835.1"/>
    </source>
</evidence>
<protein>
    <submittedName>
        <fullName evidence="2">Uncharacterized protein</fullName>
    </submittedName>
</protein>
<gene>
    <name evidence="2" type="ORF">F511_19532</name>
</gene>
<dbReference type="Proteomes" id="UP000250235">
    <property type="component" value="Unassembled WGS sequence"/>
</dbReference>